<protein>
    <submittedName>
        <fullName evidence="9">Uncharacterized protein</fullName>
    </submittedName>
</protein>
<keyword evidence="7" id="KW-0325">Glycoprotein</keyword>
<keyword evidence="2" id="KW-0808">Transferase</keyword>
<keyword evidence="4" id="KW-0732">Signal</keyword>
<keyword evidence="10" id="KW-1185">Reference proteome</keyword>
<name>A0ABR0CTU7_9LAMI</name>
<evidence type="ECO:0000256" key="4">
    <source>
        <dbReference type="ARBA" id="ARBA00022729"/>
    </source>
</evidence>
<comment type="caution">
    <text evidence="9">The sequence shown here is derived from an EMBL/GenBank/DDBJ whole genome shotgun (WGS) entry which is preliminary data.</text>
</comment>
<dbReference type="EMBL" id="JAYDYQ010002686">
    <property type="protein sequence ID" value="KAK4480477.1"/>
    <property type="molecule type" value="Genomic_DNA"/>
</dbReference>
<evidence type="ECO:0000256" key="8">
    <source>
        <dbReference type="SAM" id="MobiDB-lite"/>
    </source>
</evidence>
<proteinExistence type="predicted"/>
<evidence type="ECO:0000256" key="7">
    <source>
        <dbReference type="ARBA" id="ARBA00023180"/>
    </source>
</evidence>
<keyword evidence="6" id="KW-0472">Membrane</keyword>
<dbReference type="InterPro" id="IPR045874">
    <property type="entry name" value="LRK10/LRL21-25-like"/>
</dbReference>
<evidence type="ECO:0000313" key="10">
    <source>
        <dbReference type="Proteomes" id="UP001291926"/>
    </source>
</evidence>
<evidence type="ECO:0000313" key="9">
    <source>
        <dbReference type="EMBL" id="KAK4480477.1"/>
    </source>
</evidence>
<evidence type="ECO:0000256" key="5">
    <source>
        <dbReference type="ARBA" id="ARBA00022989"/>
    </source>
</evidence>
<evidence type="ECO:0000256" key="2">
    <source>
        <dbReference type="ARBA" id="ARBA00022527"/>
    </source>
</evidence>
<accession>A0ABR0CTU7</accession>
<keyword evidence="2" id="KW-0418">Kinase</keyword>
<evidence type="ECO:0000256" key="3">
    <source>
        <dbReference type="ARBA" id="ARBA00022692"/>
    </source>
</evidence>
<keyword evidence="5" id="KW-1133">Transmembrane helix</keyword>
<gene>
    <name evidence="9" type="ORF">RD792_013551</name>
</gene>
<feature type="region of interest" description="Disordered" evidence="8">
    <location>
        <begin position="89"/>
        <end position="114"/>
    </location>
</feature>
<evidence type="ECO:0000256" key="1">
    <source>
        <dbReference type="ARBA" id="ARBA00004479"/>
    </source>
</evidence>
<organism evidence="9 10">
    <name type="scientific">Penstemon davidsonii</name>
    <dbReference type="NCBI Taxonomy" id="160366"/>
    <lineage>
        <taxon>Eukaryota</taxon>
        <taxon>Viridiplantae</taxon>
        <taxon>Streptophyta</taxon>
        <taxon>Embryophyta</taxon>
        <taxon>Tracheophyta</taxon>
        <taxon>Spermatophyta</taxon>
        <taxon>Magnoliopsida</taxon>
        <taxon>eudicotyledons</taxon>
        <taxon>Gunneridae</taxon>
        <taxon>Pentapetalae</taxon>
        <taxon>asterids</taxon>
        <taxon>lamiids</taxon>
        <taxon>Lamiales</taxon>
        <taxon>Plantaginaceae</taxon>
        <taxon>Cheloneae</taxon>
        <taxon>Penstemon</taxon>
    </lineage>
</organism>
<keyword evidence="2" id="KW-0723">Serine/threonine-protein kinase</keyword>
<dbReference type="Gene3D" id="1.10.510.10">
    <property type="entry name" value="Transferase(Phosphotransferase) domain 1"/>
    <property type="match status" value="1"/>
</dbReference>
<feature type="compositionally biased region" description="Polar residues" evidence="8">
    <location>
        <begin position="104"/>
        <end position="114"/>
    </location>
</feature>
<dbReference type="PANTHER" id="PTHR27009">
    <property type="entry name" value="RUST RESISTANCE KINASE LR10-RELATED"/>
    <property type="match status" value="1"/>
</dbReference>
<keyword evidence="3" id="KW-0812">Transmembrane</keyword>
<evidence type="ECO:0000256" key="6">
    <source>
        <dbReference type="ARBA" id="ARBA00023136"/>
    </source>
</evidence>
<comment type="subcellular location">
    <subcellularLocation>
        <location evidence="1">Membrane</location>
        <topology evidence="1">Single-pass type I membrane protein</topology>
    </subcellularLocation>
</comment>
<sequence>MLLMEMVGLKRDIVENSDNSSQYFPQWIYRHLDKGKDIELGNIDDDDDDARKVQRKMTIVALWCIRMSPCDRPPMNRVVEMLQSEVENLQIPPEPSQAAPIAQNEDQSWGTYSTDSISLLHNQ</sequence>
<reference evidence="9 10" key="1">
    <citation type="journal article" date="2023" name="bioRxiv">
        <title>Genome report: Whole genome sequence and annotation of Penstemon davidsonii.</title>
        <authorList>
            <person name="Ostevik K.L."/>
            <person name="Alabady M."/>
            <person name="Zhang M."/>
            <person name="Rausher M.D."/>
        </authorList>
    </citation>
    <scope>NUCLEOTIDE SEQUENCE [LARGE SCALE GENOMIC DNA]</scope>
    <source>
        <strain evidence="9">DNT005</strain>
        <tissue evidence="9">Whole leaf</tissue>
    </source>
</reference>
<dbReference type="Proteomes" id="UP001291926">
    <property type="component" value="Unassembled WGS sequence"/>
</dbReference>